<dbReference type="RefSeq" id="WP_345336326.1">
    <property type="nucleotide sequence ID" value="NZ_BAABJZ010000094.1"/>
</dbReference>
<evidence type="ECO:0000313" key="2">
    <source>
        <dbReference type="Proteomes" id="UP001499988"/>
    </source>
</evidence>
<dbReference type="EMBL" id="BAABJZ010000094">
    <property type="protein sequence ID" value="GAA4895327.1"/>
    <property type="molecule type" value="Genomic_DNA"/>
</dbReference>
<sequence length="171" mass="19297">MKILLVFLTFISVVLLYVAFLARKHRLRLRQDNDQAATTLDQIIAQTGEAPLLQAEGRRSGDQLQSGLREAYAAGYNVNGTAQQSQTPMYPFQQTDCEQLLADLRALLPHANAELQPKQLYRGVLSHAYQLGGHTYWHLRGSEKRADKGRQQLSQQRQALLAQLTKRAERG</sequence>
<accession>A0ABP9F6S7</accession>
<name>A0ABP9F6S7_9GAMM</name>
<evidence type="ECO:0000313" key="1">
    <source>
        <dbReference type="EMBL" id="GAA4895327.1"/>
    </source>
</evidence>
<proteinExistence type="predicted"/>
<dbReference type="Proteomes" id="UP001499988">
    <property type="component" value="Unassembled WGS sequence"/>
</dbReference>
<gene>
    <name evidence="1" type="ORF">GCM10023333_30690</name>
</gene>
<organism evidence="1 2">
    <name type="scientific">Ferrimonas pelagia</name>
    <dbReference type="NCBI Taxonomy" id="1177826"/>
    <lineage>
        <taxon>Bacteria</taxon>
        <taxon>Pseudomonadati</taxon>
        <taxon>Pseudomonadota</taxon>
        <taxon>Gammaproteobacteria</taxon>
        <taxon>Alteromonadales</taxon>
        <taxon>Ferrimonadaceae</taxon>
        <taxon>Ferrimonas</taxon>
    </lineage>
</organism>
<protein>
    <submittedName>
        <fullName evidence="1">Uncharacterized protein</fullName>
    </submittedName>
</protein>
<reference evidence="2" key="1">
    <citation type="journal article" date="2019" name="Int. J. Syst. Evol. Microbiol.">
        <title>The Global Catalogue of Microorganisms (GCM) 10K type strain sequencing project: providing services to taxonomists for standard genome sequencing and annotation.</title>
        <authorList>
            <consortium name="The Broad Institute Genomics Platform"/>
            <consortium name="The Broad Institute Genome Sequencing Center for Infectious Disease"/>
            <person name="Wu L."/>
            <person name="Ma J."/>
        </authorList>
    </citation>
    <scope>NUCLEOTIDE SEQUENCE [LARGE SCALE GENOMIC DNA]</scope>
    <source>
        <strain evidence="2">JCM 18401</strain>
    </source>
</reference>
<comment type="caution">
    <text evidence="1">The sequence shown here is derived from an EMBL/GenBank/DDBJ whole genome shotgun (WGS) entry which is preliminary data.</text>
</comment>
<keyword evidence="2" id="KW-1185">Reference proteome</keyword>